<evidence type="ECO:0000313" key="3">
    <source>
        <dbReference type="EMBL" id="CAG9861599.1"/>
    </source>
</evidence>
<dbReference type="Proteomes" id="UP001153712">
    <property type="component" value="Chromosome 9"/>
</dbReference>
<proteinExistence type="predicted"/>
<evidence type="ECO:0000313" key="1">
    <source>
        <dbReference type="EMBL" id="CAG9855177.1"/>
    </source>
</evidence>
<dbReference type="Proteomes" id="UP001153712">
    <property type="component" value="Chromosome 2"/>
</dbReference>
<keyword evidence="5" id="KW-1185">Reference proteome</keyword>
<evidence type="ECO:0000313" key="2">
    <source>
        <dbReference type="EMBL" id="CAG9859068.1"/>
    </source>
</evidence>
<organism evidence="1 5">
    <name type="scientific">Phyllotreta striolata</name>
    <name type="common">Striped flea beetle</name>
    <name type="synonym">Crioceris striolata</name>
    <dbReference type="NCBI Taxonomy" id="444603"/>
    <lineage>
        <taxon>Eukaryota</taxon>
        <taxon>Metazoa</taxon>
        <taxon>Ecdysozoa</taxon>
        <taxon>Arthropoda</taxon>
        <taxon>Hexapoda</taxon>
        <taxon>Insecta</taxon>
        <taxon>Pterygota</taxon>
        <taxon>Neoptera</taxon>
        <taxon>Endopterygota</taxon>
        <taxon>Coleoptera</taxon>
        <taxon>Polyphaga</taxon>
        <taxon>Cucujiformia</taxon>
        <taxon>Chrysomeloidea</taxon>
        <taxon>Chrysomelidae</taxon>
        <taxon>Galerucinae</taxon>
        <taxon>Alticini</taxon>
        <taxon>Phyllotreta</taxon>
    </lineage>
</organism>
<dbReference type="EMBL" id="OU900097">
    <property type="protein sequence ID" value="CAG9861599.1"/>
    <property type="molecule type" value="Genomic_DNA"/>
</dbReference>
<dbReference type="EMBL" id="OU900095">
    <property type="protein sequence ID" value="CAG9859068.1"/>
    <property type="molecule type" value="Genomic_DNA"/>
</dbReference>
<dbReference type="AlphaFoldDB" id="A0A9N9TFC2"/>
<accession>A0A9N9TFC2</accession>
<dbReference type="Proteomes" id="UP001153712">
    <property type="component" value="Chromosome 4"/>
</dbReference>
<dbReference type="Proteomes" id="UP001153712">
    <property type="component" value="Chromosome 10"/>
</dbReference>
<gene>
    <name evidence="4" type="ORF">PHYEVI_LOCUS11433</name>
    <name evidence="1" type="ORF">PHYEVI_LOCUS1634</name>
    <name evidence="2" type="ORF">PHYEVI_LOCUS5445</name>
    <name evidence="3" type="ORF">PHYEVI_LOCUS7934</name>
</gene>
<dbReference type="EMBL" id="OU900102">
    <property type="protein sequence ID" value="CAG9865190.1"/>
    <property type="molecule type" value="Genomic_DNA"/>
</dbReference>
<name>A0A9N9TFC2_PHYSR</name>
<evidence type="ECO:0000313" key="5">
    <source>
        <dbReference type="Proteomes" id="UP001153712"/>
    </source>
</evidence>
<sequence>MTGTGAHERLKNKFVEDLGLESSIPLFLIQSRTWQNWSCMLVHDEQYFEEICPIRGEKFCLLDRRRNN</sequence>
<evidence type="ECO:0000313" key="4">
    <source>
        <dbReference type="EMBL" id="CAG9865190.1"/>
    </source>
</evidence>
<protein>
    <submittedName>
        <fullName evidence="1 2">Uncharacterized protein</fullName>
    </submittedName>
</protein>
<dbReference type="EMBL" id="OU900103">
    <property type="protein sequence ID" value="CAG9855177.1"/>
    <property type="molecule type" value="Genomic_DNA"/>
</dbReference>
<reference evidence="1" key="1">
    <citation type="submission" date="2022-01" db="EMBL/GenBank/DDBJ databases">
        <authorList>
            <person name="King R."/>
        </authorList>
    </citation>
    <scope>NUCLEOTIDE SEQUENCE</scope>
</reference>